<dbReference type="OrthoDB" id="9926606at2"/>
<keyword evidence="1" id="KW-0472">Membrane</keyword>
<dbReference type="AlphaFoldDB" id="S0NX90"/>
<name>S0NX90_9ENTE</name>
<comment type="caution">
    <text evidence="2">The sequence shown here is derived from an EMBL/GenBank/DDBJ whole genome shotgun (WGS) entry which is preliminary data.</text>
</comment>
<protein>
    <recommendedName>
        <fullName evidence="4">DUF3592 domain-containing protein</fullName>
    </recommendedName>
</protein>
<accession>S0NX90</accession>
<evidence type="ECO:0000313" key="3">
    <source>
        <dbReference type="Proteomes" id="UP000015961"/>
    </source>
</evidence>
<keyword evidence="1" id="KW-0812">Transmembrane</keyword>
<dbReference type="eggNOG" id="ENOG50306PP">
    <property type="taxonomic scope" value="Bacteria"/>
</dbReference>
<dbReference type="PATRIC" id="fig|1140003.3.peg.1575"/>
<dbReference type="Proteomes" id="UP000015961">
    <property type="component" value="Unassembled WGS sequence"/>
</dbReference>
<dbReference type="RefSeq" id="WP_016186066.1">
    <property type="nucleotide sequence ID" value="NZ_ASWO01000003.1"/>
</dbReference>
<feature type="transmembrane region" description="Helical" evidence="1">
    <location>
        <begin position="102"/>
        <end position="120"/>
    </location>
</feature>
<keyword evidence="3" id="KW-1185">Reference proteome</keyword>
<gene>
    <name evidence="2" type="ORF">I573_00960</name>
</gene>
<organism evidence="2 3">
    <name type="scientific">Enterococcus sulfureus ATCC 49903</name>
    <dbReference type="NCBI Taxonomy" id="1140003"/>
    <lineage>
        <taxon>Bacteria</taxon>
        <taxon>Bacillati</taxon>
        <taxon>Bacillota</taxon>
        <taxon>Bacilli</taxon>
        <taxon>Lactobacillales</taxon>
        <taxon>Enterococcaceae</taxon>
        <taxon>Enterococcus</taxon>
    </lineage>
</organism>
<keyword evidence="1" id="KW-1133">Transmembrane helix</keyword>
<dbReference type="EMBL" id="ASWO01000003">
    <property type="protein sequence ID" value="EOT86207.1"/>
    <property type="molecule type" value="Genomic_DNA"/>
</dbReference>
<reference evidence="2 3" key="1">
    <citation type="submission" date="2013-03" db="EMBL/GenBank/DDBJ databases">
        <title>The Genome Sequence of Enterococcus sulfureus ATCC_49903 (PacBio/Illumina hybrid assembly).</title>
        <authorList>
            <consortium name="The Broad Institute Genomics Platform"/>
            <consortium name="The Broad Institute Genome Sequencing Center for Infectious Disease"/>
            <person name="Earl A."/>
            <person name="Russ C."/>
            <person name="Gilmore M."/>
            <person name="Surin D."/>
            <person name="Walker B."/>
            <person name="Young S."/>
            <person name="Zeng Q."/>
            <person name="Gargeya S."/>
            <person name="Fitzgerald M."/>
            <person name="Haas B."/>
            <person name="Abouelleil A."/>
            <person name="Allen A.W."/>
            <person name="Alvarado L."/>
            <person name="Arachchi H.M."/>
            <person name="Berlin A.M."/>
            <person name="Chapman S.B."/>
            <person name="Gainer-Dewar J."/>
            <person name="Goldberg J."/>
            <person name="Griggs A."/>
            <person name="Gujja S."/>
            <person name="Hansen M."/>
            <person name="Howarth C."/>
            <person name="Imamovic A."/>
            <person name="Ireland A."/>
            <person name="Larimer J."/>
            <person name="McCowan C."/>
            <person name="Murphy C."/>
            <person name="Pearson M."/>
            <person name="Poon T.W."/>
            <person name="Priest M."/>
            <person name="Roberts A."/>
            <person name="Saif S."/>
            <person name="Shea T."/>
            <person name="Sisk P."/>
            <person name="Sykes S."/>
            <person name="Wortman J."/>
            <person name="Nusbaum C."/>
            <person name="Birren B."/>
        </authorList>
    </citation>
    <scope>NUCLEOTIDE SEQUENCE [LARGE SCALE GENOMIC DNA]</scope>
    <source>
        <strain evidence="2 3">ATCC 49903</strain>
    </source>
</reference>
<evidence type="ECO:0000256" key="1">
    <source>
        <dbReference type="SAM" id="Phobius"/>
    </source>
</evidence>
<dbReference type="STRING" id="1140003.OMY_01629"/>
<proteinExistence type="predicted"/>
<sequence>MKKFLIALSILFLGSVTVLMPVISYTSWKQQQEFSNGDKLKTKALIKVEDGVKTYNYKENDYGVDASKSSFEAGDIVTVYLLKNKPYIVAENPYVYQSKVEIFMPLFWFVLLGLATINLIRMNYLLYKRV</sequence>
<evidence type="ECO:0008006" key="4">
    <source>
        <dbReference type="Google" id="ProtNLM"/>
    </source>
</evidence>
<evidence type="ECO:0000313" key="2">
    <source>
        <dbReference type="EMBL" id="EOT86207.1"/>
    </source>
</evidence>